<evidence type="ECO:0000256" key="6">
    <source>
        <dbReference type="ARBA" id="ARBA00022737"/>
    </source>
</evidence>
<dbReference type="FunFam" id="2.60.40.10:FF:001275">
    <property type="entry name" value="Immunoglobulin superfamily DCC subclass member 4"/>
    <property type="match status" value="1"/>
</dbReference>
<feature type="region of interest" description="Disordered" evidence="12">
    <location>
        <begin position="1249"/>
        <end position="1269"/>
    </location>
</feature>
<feature type="domain" description="Ig-like" evidence="14">
    <location>
        <begin position="146"/>
        <end position="226"/>
    </location>
</feature>
<gene>
    <name evidence="16" type="primary">IGDCC4</name>
</gene>
<keyword evidence="8 13" id="KW-0472">Membrane</keyword>
<dbReference type="PANTHER" id="PTHR44170">
    <property type="entry name" value="PROTEIN SIDEKICK"/>
    <property type="match status" value="1"/>
</dbReference>
<feature type="domain" description="Fibronectin type-III" evidence="15">
    <location>
        <begin position="427"/>
        <end position="521"/>
    </location>
</feature>
<dbReference type="Pfam" id="PF13927">
    <property type="entry name" value="Ig_3"/>
    <property type="match status" value="1"/>
</dbReference>
<evidence type="ECO:0000256" key="12">
    <source>
        <dbReference type="SAM" id="MobiDB-lite"/>
    </source>
</evidence>
<dbReference type="SMART" id="SM00408">
    <property type="entry name" value="IGc2"/>
    <property type="match status" value="4"/>
</dbReference>
<evidence type="ECO:0000256" key="1">
    <source>
        <dbReference type="ARBA" id="ARBA00004251"/>
    </source>
</evidence>
<dbReference type="Pfam" id="PF00041">
    <property type="entry name" value="fn3"/>
    <property type="match status" value="5"/>
</dbReference>
<dbReference type="InterPro" id="IPR003961">
    <property type="entry name" value="FN3_dom"/>
</dbReference>
<evidence type="ECO:0000313" key="17">
    <source>
        <dbReference type="Proteomes" id="UP000694426"/>
    </source>
</evidence>
<dbReference type="InterPro" id="IPR036179">
    <property type="entry name" value="Ig-like_dom_sf"/>
</dbReference>
<feature type="region of interest" description="Disordered" evidence="12">
    <location>
        <begin position="1133"/>
        <end position="1202"/>
    </location>
</feature>
<keyword evidence="3" id="KW-1003">Cell membrane</keyword>
<keyword evidence="10" id="KW-0325">Glycoprotein</keyword>
<dbReference type="InterPro" id="IPR013783">
    <property type="entry name" value="Ig-like_fold"/>
</dbReference>
<accession>A0A8B9BWS9</accession>
<evidence type="ECO:0000256" key="4">
    <source>
        <dbReference type="ARBA" id="ARBA00022692"/>
    </source>
</evidence>
<dbReference type="SUPFAM" id="SSF49265">
    <property type="entry name" value="Fibronectin type III"/>
    <property type="match status" value="3"/>
</dbReference>
<dbReference type="Proteomes" id="UP000694426">
    <property type="component" value="Unplaced"/>
</dbReference>
<comment type="subcellular location">
    <subcellularLocation>
        <location evidence="1">Cell membrane</location>
        <topology evidence="1">Single-pass type I membrane protein</topology>
    </subcellularLocation>
</comment>
<dbReference type="PANTHER" id="PTHR44170:SF5">
    <property type="entry name" value="IMMUNOGLOBULIN SUPERFAMILY DCC SUBCLASS MEMBER 4"/>
    <property type="match status" value="1"/>
</dbReference>
<evidence type="ECO:0000313" key="16">
    <source>
        <dbReference type="Ensembl" id="ENSABRP00000010233.1"/>
    </source>
</evidence>
<organism evidence="16 17">
    <name type="scientific">Anser brachyrhynchus</name>
    <name type="common">Pink-footed goose</name>
    <dbReference type="NCBI Taxonomy" id="132585"/>
    <lineage>
        <taxon>Eukaryota</taxon>
        <taxon>Metazoa</taxon>
        <taxon>Chordata</taxon>
        <taxon>Craniata</taxon>
        <taxon>Vertebrata</taxon>
        <taxon>Euteleostomi</taxon>
        <taxon>Archelosauria</taxon>
        <taxon>Archosauria</taxon>
        <taxon>Dinosauria</taxon>
        <taxon>Saurischia</taxon>
        <taxon>Theropoda</taxon>
        <taxon>Coelurosauria</taxon>
        <taxon>Aves</taxon>
        <taxon>Neognathae</taxon>
        <taxon>Galloanserae</taxon>
        <taxon>Anseriformes</taxon>
        <taxon>Anatidae</taxon>
        <taxon>Anserinae</taxon>
        <taxon>Anser</taxon>
    </lineage>
</organism>
<keyword evidence="7 13" id="KW-1133">Transmembrane helix</keyword>
<dbReference type="AlphaFoldDB" id="A0A8B9BWS9"/>
<feature type="domain" description="Ig-like" evidence="14">
    <location>
        <begin position="239"/>
        <end position="321"/>
    </location>
</feature>
<evidence type="ECO:0000256" key="13">
    <source>
        <dbReference type="SAM" id="Phobius"/>
    </source>
</evidence>
<dbReference type="FunFam" id="2.60.40.10:FF:000551">
    <property type="entry name" value="Protogenin A"/>
    <property type="match status" value="1"/>
</dbReference>
<evidence type="ECO:0000256" key="8">
    <source>
        <dbReference type="ARBA" id="ARBA00023136"/>
    </source>
</evidence>
<evidence type="ECO:0000256" key="7">
    <source>
        <dbReference type="ARBA" id="ARBA00022989"/>
    </source>
</evidence>
<dbReference type="InterPro" id="IPR036116">
    <property type="entry name" value="FN3_sf"/>
</dbReference>
<dbReference type="SMART" id="SM00409">
    <property type="entry name" value="IG"/>
    <property type="match status" value="4"/>
</dbReference>
<feature type="domain" description="Fibronectin type-III" evidence="15">
    <location>
        <begin position="523"/>
        <end position="619"/>
    </location>
</feature>
<feature type="transmembrane region" description="Helical" evidence="13">
    <location>
        <begin position="953"/>
        <end position="975"/>
    </location>
</feature>
<evidence type="ECO:0000256" key="10">
    <source>
        <dbReference type="ARBA" id="ARBA00023180"/>
    </source>
</evidence>
<keyword evidence="9" id="KW-1015">Disulfide bond</keyword>
<keyword evidence="5" id="KW-0732">Signal</keyword>
<evidence type="ECO:0000256" key="2">
    <source>
        <dbReference type="ARBA" id="ARBA00009588"/>
    </source>
</evidence>
<dbReference type="FunFam" id="2.60.40.10:FF:000759">
    <property type="entry name" value="Immunoglobulin superfamily DCC subclass member 4"/>
    <property type="match status" value="1"/>
</dbReference>
<feature type="domain" description="Ig-like" evidence="14">
    <location>
        <begin position="332"/>
        <end position="417"/>
    </location>
</feature>
<dbReference type="CDD" id="cd00063">
    <property type="entry name" value="FN3"/>
    <property type="match status" value="5"/>
</dbReference>
<dbReference type="SMART" id="SM00060">
    <property type="entry name" value="FN3"/>
    <property type="match status" value="5"/>
</dbReference>
<evidence type="ECO:0000256" key="9">
    <source>
        <dbReference type="ARBA" id="ARBA00023157"/>
    </source>
</evidence>
<proteinExistence type="inferred from homology"/>
<feature type="domain" description="Fibronectin type-III" evidence="15">
    <location>
        <begin position="625"/>
        <end position="736"/>
    </location>
</feature>
<reference evidence="16" key="2">
    <citation type="submission" date="2025-09" db="UniProtKB">
        <authorList>
            <consortium name="Ensembl"/>
        </authorList>
    </citation>
    <scope>IDENTIFICATION</scope>
</reference>
<name>A0A8B9BWS9_9AVES</name>
<dbReference type="GeneTree" id="ENSGT00940000159637"/>
<keyword evidence="4 13" id="KW-0812">Transmembrane</keyword>
<dbReference type="Pfam" id="PF07679">
    <property type="entry name" value="I-set"/>
    <property type="match status" value="2"/>
</dbReference>
<dbReference type="SUPFAM" id="SSF48726">
    <property type="entry name" value="Immunoglobulin"/>
    <property type="match status" value="4"/>
</dbReference>
<feature type="compositionally biased region" description="Low complexity" evidence="12">
    <location>
        <begin position="1249"/>
        <end position="1260"/>
    </location>
</feature>
<dbReference type="GO" id="GO:0098609">
    <property type="term" value="P:cell-cell adhesion"/>
    <property type="evidence" value="ECO:0007669"/>
    <property type="project" value="TreeGrafter"/>
</dbReference>
<dbReference type="InterPro" id="IPR003598">
    <property type="entry name" value="Ig_sub2"/>
</dbReference>
<dbReference type="InterPro" id="IPR003599">
    <property type="entry name" value="Ig_sub"/>
</dbReference>
<keyword evidence="17" id="KW-1185">Reference proteome</keyword>
<evidence type="ECO:0000256" key="11">
    <source>
        <dbReference type="ARBA" id="ARBA00023319"/>
    </source>
</evidence>
<evidence type="ECO:0000259" key="15">
    <source>
        <dbReference type="PROSITE" id="PS50853"/>
    </source>
</evidence>
<dbReference type="InterPro" id="IPR013098">
    <property type="entry name" value="Ig_I-set"/>
</dbReference>
<keyword evidence="11" id="KW-0393">Immunoglobulin domain</keyword>
<dbReference type="FunFam" id="2.60.40.10:FF:000299">
    <property type="entry name" value="protogenin isoform X2"/>
    <property type="match status" value="1"/>
</dbReference>
<dbReference type="GO" id="GO:0005886">
    <property type="term" value="C:plasma membrane"/>
    <property type="evidence" value="ECO:0007669"/>
    <property type="project" value="UniProtKB-SubCell"/>
</dbReference>
<feature type="domain" description="Fibronectin type-III" evidence="15">
    <location>
        <begin position="847"/>
        <end position="942"/>
    </location>
</feature>
<comment type="similarity">
    <text evidence="2">Belongs to the immunoglobulin superfamily. DCC family.</text>
</comment>
<sequence>MFLAQKPSSVLVPTSLGGADSAGRGRNRCLFVAGRLLEGDSLELSCSAGPAKVILEPNQAVVLDCNLAPVEQVINITWKKNGFPLVEQEHLHVLPNGSLFISSQAVAKDSKYPERAGAEGNYSCVSHSSLGAVTSQTAAVRFSTLSRFFQQPESQTVEENGMARFECRIEGLPSPVITWEKDHVAVPQEPRFITLPNGVLQIVDVQESDAGAYHCVASNAARKRYSNDAVLRTGCLARGDVTIIAAPENTTVVAGESVVMECMAAADPTPFVSWIRQDGKPVSTDVIVLGRTNLLIPSSQPHHSGVYVCRANKPQTRQFVTAAAELRVLATPSISQAPETISRTRASTARFVCKAEGEPAPTIHWLKNGEAILSNGRVKVQSSGSLVINQIGLEDAGYYQCVAENSLGMACATAKLSVIVREGLPSAPKKVSAVSLSSTTVLVSWERPEYNSEQIIGFSLHYQRAVGTDNVEYQFAVNNDTTELQVKDLEPNTNYVFYVVAYSQLGASRTSSSIIVQTLEDVPSAAPQLSLSSMTPGDIRVTWLPPPPELSNGKITKYKIDYCTLKEDQVTSIEVGGNETQITLYSLHPNKVYKVRIAASTSMGYGAPSEWTQHRTPDRDNQTHVPFAPTELKVRAKMESLLITWQPPANHAQISGYKLYYREVSQEEASDESPLDGAEDESWDVGPIKLKKKVKQYELTRLAPGKLYEVKLVAFNKHEDGYAAVWKGKTEKAPAAAVDPPVQKGPPLPPVQVYAESNSSTSIWLRWKKPDFTTVKIVNYTVRFSPWGLKNASLVTYYTSSDEDILISGLKPYTRYEFAVQSNGVGIDGPFGSVVERFTLPDRPSTPPSDLRLHPLNPYAVQVHWCPPAEPNGIIVEYLILYNANNTQPDDMWTLLTREGNIFSTEVHGLESDTRYFFKMGAKTVVGSGPYSNVKDVHTLREKLSDVLDIHSVTGIIVGVCLGLLCILFCMCASFRNSKQREALPGLDSQAAGNHAYYHRGRQGVAAPSATSDAHELESLMSPLPEDAPVPLGDITELTEVHSLIHTSLPEDIVHGKRKVMTCARGDWTPTPGRSLLLGAGQKLLLQALVYDAVLVGKSHPPASLHQVEAEVIVHSDFSASDRDYDSQLHALDTEETESEEQEPEELPSGELALPGSPGAQQDAGQALDGCRGSSEVQTQEEPLHTTRGTPKTEAVCIPGLTNGFHRHGESLDSVESGDSDSIQECRGDVQPVKCQSLSVALEEAPLCSNSGLTSSSSASENVACVHNH</sequence>
<evidence type="ECO:0000256" key="5">
    <source>
        <dbReference type="ARBA" id="ARBA00022729"/>
    </source>
</evidence>
<evidence type="ECO:0000256" key="3">
    <source>
        <dbReference type="ARBA" id="ARBA00022475"/>
    </source>
</evidence>
<reference evidence="16" key="1">
    <citation type="submission" date="2025-08" db="UniProtKB">
        <authorList>
            <consortium name="Ensembl"/>
        </authorList>
    </citation>
    <scope>IDENTIFICATION</scope>
</reference>
<dbReference type="FunFam" id="2.60.40.10:FF:001038">
    <property type="entry name" value="Immunoglobulin superfamily DCC subclass member 4"/>
    <property type="match status" value="1"/>
</dbReference>
<dbReference type="Ensembl" id="ENSABRT00000014623.1">
    <property type="protein sequence ID" value="ENSABRP00000010233.1"/>
    <property type="gene ID" value="ENSABRG00000009006.1"/>
</dbReference>
<dbReference type="PROSITE" id="PS50835">
    <property type="entry name" value="IG_LIKE"/>
    <property type="match status" value="4"/>
</dbReference>
<dbReference type="PROSITE" id="PS50853">
    <property type="entry name" value="FN3"/>
    <property type="match status" value="5"/>
</dbReference>
<evidence type="ECO:0000259" key="14">
    <source>
        <dbReference type="PROSITE" id="PS50835"/>
    </source>
</evidence>
<keyword evidence="6" id="KW-0677">Repeat</keyword>
<feature type="domain" description="Fibronectin type-III" evidence="15">
    <location>
        <begin position="749"/>
        <end position="842"/>
    </location>
</feature>
<dbReference type="InterPro" id="IPR007110">
    <property type="entry name" value="Ig-like_dom"/>
</dbReference>
<dbReference type="Gene3D" id="2.60.40.10">
    <property type="entry name" value="Immunoglobulins"/>
    <property type="match status" value="9"/>
</dbReference>
<feature type="compositionally biased region" description="Acidic residues" evidence="12">
    <location>
        <begin position="1134"/>
        <end position="1148"/>
    </location>
</feature>
<protein>
    <submittedName>
        <fullName evidence="16">Immunoglobulin superfamily DCC subclass member 4</fullName>
    </submittedName>
</protein>
<dbReference type="FunFam" id="2.60.40.10:FF:000456">
    <property type="entry name" value="protogenin isoform X2"/>
    <property type="match status" value="1"/>
</dbReference>
<feature type="domain" description="Ig-like" evidence="14">
    <location>
        <begin position="7"/>
        <end position="141"/>
    </location>
</feature>
<dbReference type="FunFam" id="2.60.40.10:FF:000273">
    <property type="entry name" value="contactin-3 isoform X1"/>
    <property type="match status" value="1"/>
</dbReference>